<organism evidence="4 5">
    <name type="scientific">Pedococcus bigeumensis</name>
    <dbReference type="NCBI Taxonomy" id="433644"/>
    <lineage>
        <taxon>Bacteria</taxon>
        <taxon>Bacillati</taxon>
        <taxon>Actinomycetota</taxon>
        <taxon>Actinomycetes</taxon>
        <taxon>Micrococcales</taxon>
        <taxon>Intrasporangiaceae</taxon>
        <taxon>Pedococcus</taxon>
    </lineage>
</organism>
<name>A0A502CMI0_9MICO</name>
<dbReference type="GO" id="GO:0003676">
    <property type="term" value="F:nucleic acid binding"/>
    <property type="evidence" value="ECO:0007669"/>
    <property type="project" value="InterPro"/>
</dbReference>
<keyword evidence="5" id="KW-1185">Reference proteome</keyword>
<dbReference type="Proteomes" id="UP000317722">
    <property type="component" value="Unassembled WGS sequence"/>
</dbReference>
<dbReference type="AlphaFoldDB" id="A0A502CMI0"/>
<proteinExistence type="predicted"/>
<dbReference type="EMBL" id="RCZM01000008">
    <property type="protein sequence ID" value="TPG12901.1"/>
    <property type="molecule type" value="Genomic_DNA"/>
</dbReference>
<dbReference type="OrthoDB" id="260852at2"/>
<comment type="caution">
    <text evidence="4">The sequence shown here is derived from an EMBL/GenBank/DDBJ whole genome shotgun (WGS) entry which is preliminary data.</text>
</comment>
<dbReference type="RefSeq" id="WP_140743799.1">
    <property type="nucleotide sequence ID" value="NZ_RCZM01000008.1"/>
</dbReference>
<reference evidence="4 5" key="1">
    <citation type="journal article" date="2019" name="Environ. Microbiol.">
        <title>Species interactions and distinct microbial communities in high Arctic permafrost affected cryosols are associated with the CH4 and CO2 gas fluxes.</title>
        <authorList>
            <person name="Altshuler I."/>
            <person name="Hamel J."/>
            <person name="Turney S."/>
            <person name="Magnuson E."/>
            <person name="Levesque R."/>
            <person name="Greer C."/>
            <person name="Whyte L.G."/>
        </authorList>
    </citation>
    <scope>NUCLEOTIDE SEQUENCE [LARGE SCALE GENOMIC DNA]</scope>
    <source>
        <strain evidence="4 5">S9.3A</strain>
    </source>
</reference>
<evidence type="ECO:0000256" key="2">
    <source>
        <dbReference type="ARBA" id="ARBA00022801"/>
    </source>
</evidence>
<evidence type="ECO:0000256" key="1">
    <source>
        <dbReference type="ARBA" id="ARBA00022723"/>
    </source>
</evidence>
<keyword evidence="1" id="KW-0479">Metal-binding</keyword>
<accession>A0A502CMI0</accession>
<gene>
    <name evidence="4" type="ORF">EAH86_19360</name>
</gene>
<dbReference type="GO" id="GO:0008270">
    <property type="term" value="F:zinc ion binding"/>
    <property type="evidence" value="ECO:0007669"/>
    <property type="project" value="InterPro"/>
</dbReference>
<keyword evidence="2" id="KW-0378">Hydrolase</keyword>
<evidence type="ECO:0000313" key="4">
    <source>
        <dbReference type="EMBL" id="TPG12901.1"/>
    </source>
</evidence>
<dbReference type="InterPro" id="IPR014905">
    <property type="entry name" value="HIRAN"/>
</dbReference>
<feature type="domain" description="HIRAN" evidence="3">
    <location>
        <begin position="95"/>
        <end position="194"/>
    </location>
</feature>
<dbReference type="SMART" id="SM00910">
    <property type="entry name" value="HIRAN"/>
    <property type="match status" value="1"/>
</dbReference>
<dbReference type="Pfam" id="PF08797">
    <property type="entry name" value="HIRAN"/>
    <property type="match status" value="1"/>
</dbReference>
<sequence>MGWGDLFGGRASEPVANAQDTVVATATRSVPLTGQDRWYVPVDGNRDRFVDPDGGMPLLHLIRYHSGGEHVLRLCEDATGLLMGPTDRRLAPAGIYVSNLRGESYHKTACRRGNFSPGTAVQLKREPNNSHDPFAVAITADADGAAVAAYVNKAKARTLAKLLDHGTDLAAVSLRGTSSNTACEQVSVLVTRADVMAHLLSPRPRHLPKPAHQR</sequence>
<evidence type="ECO:0000313" key="5">
    <source>
        <dbReference type="Proteomes" id="UP000317722"/>
    </source>
</evidence>
<dbReference type="GO" id="GO:0016818">
    <property type="term" value="F:hydrolase activity, acting on acid anhydrides, in phosphorus-containing anhydrides"/>
    <property type="evidence" value="ECO:0007669"/>
    <property type="project" value="InterPro"/>
</dbReference>
<evidence type="ECO:0000259" key="3">
    <source>
        <dbReference type="SMART" id="SM00910"/>
    </source>
</evidence>
<protein>
    <recommendedName>
        <fullName evidence="3">HIRAN domain-containing protein</fullName>
    </recommendedName>
</protein>
<dbReference type="Gene3D" id="3.30.70.2330">
    <property type="match status" value="1"/>
</dbReference>